<dbReference type="Pfam" id="PF13715">
    <property type="entry name" value="CarbopepD_reg_2"/>
    <property type="match status" value="1"/>
</dbReference>
<dbReference type="Proteomes" id="UP001500736">
    <property type="component" value="Unassembled WGS sequence"/>
</dbReference>
<reference evidence="1 2" key="1">
    <citation type="journal article" date="2019" name="Int. J. Syst. Evol. Microbiol.">
        <title>The Global Catalogue of Microorganisms (GCM) 10K type strain sequencing project: providing services to taxonomists for standard genome sequencing and annotation.</title>
        <authorList>
            <consortium name="The Broad Institute Genomics Platform"/>
            <consortium name="The Broad Institute Genome Sequencing Center for Infectious Disease"/>
            <person name="Wu L."/>
            <person name="Ma J."/>
        </authorList>
    </citation>
    <scope>NUCLEOTIDE SEQUENCE [LARGE SCALE GENOMIC DNA]</scope>
    <source>
        <strain evidence="1 2">JCM 15976</strain>
    </source>
</reference>
<organism evidence="1 2">
    <name type="scientific">Gaetbulibacter jejuensis</name>
    <dbReference type="NCBI Taxonomy" id="584607"/>
    <lineage>
        <taxon>Bacteria</taxon>
        <taxon>Pseudomonadati</taxon>
        <taxon>Bacteroidota</taxon>
        <taxon>Flavobacteriia</taxon>
        <taxon>Flavobacteriales</taxon>
        <taxon>Flavobacteriaceae</taxon>
        <taxon>Gaetbulibacter</taxon>
    </lineage>
</organism>
<dbReference type="Gene3D" id="2.60.40.1120">
    <property type="entry name" value="Carboxypeptidase-like, regulatory domain"/>
    <property type="match status" value="1"/>
</dbReference>
<dbReference type="RefSeq" id="WP_343796696.1">
    <property type="nucleotide sequence ID" value="NZ_BAAAGF010000001.1"/>
</dbReference>
<accession>A0ABN1JJZ0</accession>
<sequence length="300" mass="34645">MKFLIFLFPFFVLSQEQLAKGVVVDSDTNLPIPYVNISVLESEIGTSSDEEGNYTLTIENNNLRKNVKLSSLGYKDTTLLVSSFLKVSKLVLQPLNEQLDEVVISKKFEEKTLEINKITEDDLCQGFSSSFRSPWILALYFPFEEHYENTEYLKSVRFHFGNFKNNKAKFRLRLYTIGNDGLPQKDLLKENVMVTLKKKQKTVDIDVSDYAIIFPREGLYVAFEWLYIPFNEEEVTFHFGKNNKKKEKRIRHNPIISGICAEEGKYKMAAYISGEWKVHSSNKFQSDLKTVPAITLTLSN</sequence>
<dbReference type="SUPFAM" id="SSF49464">
    <property type="entry name" value="Carboxypeptidase regulatory domain-like"/>
    <property type="match status" value="1"/>
</dbReference>
<dbReference type="EMBL" id="BAAAGF010000001">
    <property type="protein sequence ID" value="GAA0741438.1"/>
    <property type="molecule type" value="Genomic_DNA"/>
</dbReference>
<comment type="caution">
    <text evidence="1">The sequence shown here is derived from an EMBL/GenBank/DDBJ whole genome shotgun (WGS) entry which is preliminary data.</text>
</comment>
<evidence type="ECO:0000313" key="2">
    <source>
        <dbReference type="Proteomes" id="UP001500736"/>
    </source>
</evidence>
<dbReference type="InterPro" id="IPR008969">
    <property type="entry name" value="CarboxyPept-like_regulatory"/>
</dbReference>
<proteinExistence type="predicted"/>
<name>A0ABN1JJZ0_9FLAO</name>
<protein>
    <submittedName>
        <fullName evidence="1">Carboxypeptidase-like regulatory domain-containing protein</fullName>
    </submittedName>
</protein>
<evidence type="ECO:0000313" key="1">
    <source>
        <dbReference type="EMBL" id="GAA0741438.1"/>
    </source>
</evidence>
<gene>
    <name evidence="1" type="ORF">GCM10009431_12580</name>
</gene>
<keyword evidence="2" id="KW-1185">Reference proteome</keyword>